<dbReference type="Pfam" id="PF01128">
    <property type="entry name" value="IspD"/>
    <property type="match status" value="2"/>
</dbReference>
<dbReference type="AlphaFoldDB" id="A0A7C8FUX7"/>
<comment type="function">
    <text evidence="3">Catalyzes the formation of 4-diphosphocytidyl-2-C-methyl-D-erythritol from CTP and 2-C-methyl-D-erythritol 4-phosphate (MEP).</text>
</comment>
<evidence type="ECO:0000256" key="4">
    <source>
        <dbReference type="SAM" id="MobiDB-lite"/>
    </source>
</evidence>
<proteinExistence type="inferred from homology"/>
<reference evidence="5 6" key="1">
    <citation type="submission" date="2019-09" db="EMBL/GenBank/DDBJ databases">
        <title>Phylogeny of genus Pseudoclavibacter and closely related genus.</title>
        <authorList>
            <person name="Li Y."/>
        </authorList>
    </citation>
    <scope>NUCLEOTIDE SEQUENCE [LARGE SCALE GENOMIC DNA]</scope>
    <source>
        <strain evidence="5 6">JCM 16921</strain>
    </source>
</reference>
<feature type="site" description="Transition state stabilizer" evidence="3">
    <location>
        <position position="24"/>
    </location>
</feature>
<keyword evidence="6" id="KW-1185">Reference proteome</keyword>
<keyword evidence="1 3" id="KW-0808">Transferase</keyword>
<comment type="similarity">
    <text evidence="3">Belongs to the IspD/TarI cytidylyltransferase family. IspD subfamily.</text>
</comment>
<feature type="site" description="Positions MEP for the nucleophilic attack" evidence="3">
    <location>
        <position position="256"/>
    </location>
</feature>
<dbReference type="InterPro" id="IPR001228">
    <property type="entry name" value="IspD"/>
</dbReference>
<dbReference type="InterPro" id="IPR029044">
    <property type="entry name" value="Nucleotide-diphossugar_trans"/>
</dbReference>
<feature type="region of interest" description="Disordered" evidence="4">
    <location>
        <begin position="148"/>
        <end position="168"/>
    </location>
</feature>
<dbReference type="InterPro" id="IPR050088">
    <property type="entry name" value="IspD/TarI_cytidylyltransf_bact"/>
</dbReference>
<feature type="site" description="Positions MEP for the nucleophilic attack" evidence="3">
    <location>
        <position position="197"/>
    </location>
</feature>
<dbReference type="InterPro" id="IPR034683">
    <property type="entry name" value="IspD/TarI"/>
</dbReference>
<evidence type="ECO:0000313" key="5">
    <source>
        <dbReference type="EMBL" id="KAB1633499.1"/>
    </source>
</evidence>
<dbReference type="OrthoDB" id="9802561at2"/>
<comment type="catalytic activity">
    <reaction evidence="3">
        <text>2-C-methyl-D-erythritol 4-phosphate + CTP + H(+) = 4-CDP-2-C-methyl-D-erythritol + diphosphate</text>
        <dbReference type="Rhea" id="RHEA:13429"/>
        <dbReference type="ChEBI" id="CHEBI:15378"/>
        <dbReference type="ChEBI" id="CHEBI:33019"/>
        <dbReference type="ChEBI" id="CHEBI:37563"/>
        <dbReference type="ChEBI" id="CHEBI:57823"/>
        <dbReference type="ChEBI" id="CHEBI:58262"/>
        <dbReference type="EC" id="2.7.7.60"/>
    </reaction>
</comment>
<feature type="compositionally biased region" description="Gly residues" evidence="4">
    <location>
        <begin position="150"/>
        <end position="166"/>
    </location>
</feature>
<accession>A0A7C8FUX7</accession>
<evidence type="ECO:0000256" key="3">
    <source>
        <dbReference type="HAMAP-Rule" id="MF_00108"/>
    </source>
</evidence>
<gene>
    <name evidence="3" type="primary">ispD</name>
    <name evidence="5" type="ORF">F8O02_00745</name>
</gene>
<dbReference type="RefSeq" id="WP_158035278.1">
    <property type="nucleotide sequence ID" value="NZ_BAAAZV010000006.1"/>
</dbReference>
<dbReference type="Proteomes" id="UP000481339">
    <property type="component" value="Unassembled WGS sequence"/>
</dbReference>
<sequence length="272" mass="28099">MSDRRVVVLLAGGVGRRAGAGGPKQLVTVGGHTLLEHTIAAVERWAALDEILVVMEAAHLDAARCIAARHSRVTAVIPGGAERADSSRLAVEHLAARLPGRTRVLLHDAARPYVTPAVLARADAALDRADAAVTAVPSVDTVIEVEAAPAGGGSGAGPSAGEAGAGDGRRIAAGTVDTDAAPAGQEPGRRLVGVPPRERMWLVQTPQAFRLDTIVAAHRIIARDVAFTPTDDGSVVRRALPDVPVAVVLGDPANTKVTRPEDLRVARRRLAG</sequence>
<organism evidence="5 6">
    <name type="scientific">Pseudoclavibacter caeni</name>
    <dbReference type="NCBI Taxonomy" id="908846"/>
    <lineage>
        <taxon>Bacteria</taxon>
        <taxon>Bacillati</taxon>
        <taxon>Actinomycetota</taxon>
        <taxon>Actinomycetes</taxon>
        <taxon>Micrococcales</taxon>
        <taxon>Microbacteriaceae</taxon>
        <taxon>Pseudoclavibacter</taxon>
    </lineage>
</organism>
<comment type="pathway">
    <text evidence="3">Isoprenoid biosynthesis; isopentenyl diphosphate biosynthesis via DXP pathway; isopentenyl diphosphate from 1-deoxy-D-xylulose 5-phosphate: step 2/6.</text>
</comment>
<protein>
    <recommendedName>
        <fullName evidence="3">2-C-methyl-D-erythritol 4-phosphate cytidylyltransferase</fullName>
        <ecNumber evidence="3">2.7.7.60</ecNumber>
    </recommendedName>
    <alternativeName>
        <fullName evidence="3">4-diphosphocytidyl-2C-methyl-D-erythritol synthase</fullName>
    </alternativeName>
    <alternativeName>
        <fullName evidence="3">MEP cytidylyltransferase</fullName>
        <shortName evidence="3">MCT</shortName>
    </alternativeName>
</protein>
<dbReference type="HAMAP" id="MF_00108">
    <property type="entry name" value="IspD"/>
    <property type="match status" value="1"/>
</dbReference>
<dbReference type="Gene3D" id="3.90.550.10">
    <property type="entry name" value="Spore Coat Polysaccharide Biosynthesis Protein SpsA, Chain A"/>
    <property type="match status" value="1"/>
</dbReference>
<evidence type="ECO:0000256" key="2">
    <source>
        <dbReference type="ARBA" id="ARBA00022695"/>
    </source>
</evidence>
<evidence type="ECO:0000256" key="1">
    <source>
        <dbReference type="ARBA" id="ARBA00022679"/>
    </source>
</evidence>
<evidence type="ECO:0000313" key="6">
    <source>
        <dbReference type="Proteomes" id="UP000481339"/>
    </source>
</evidence>
<dbReference type="SUPFAM" id="SSF53448">
    <property type="entry name" value="Nucleotide-diphospho-sugar transferases"/>
    <property type="match status" value="1"/>
</dbReference>
<feature type="site" description="Transition state stabilizer" evidence="3">
    <location>
        <position position="17"/>
    </location>
</feature>
<dbReference type="PANTHER" id="PTHR32125:SF4">
    <property type="entry name" value="2-C-METHYL-D-ERYTHRITOL 4-PHOSPHATE CYTIDYLYLTRANSFERASE, CHLOROPLASTIC"/>
    <property type="match status" value="1"/>
</dbReference>
<dbReference type="UniPathway" id="UPA00056">
    <property type="reaction ID" value="UER00093"/>
</dbReference>
<comment type="caution">
    <text evidence="5">The sequence shown here is derived from an EMBL/GenBank/DDBJ whole genome shotgun (WGS) entry which is preliminary data.</text>
</comment>
<dbReference type="EMBL" id="WBKA01000001">
    <property type="protein sequence ID" value="KAB1633499.1"/>
    <property type="molecule type" value="Genomic_DNA"/>
</dbReference>
<dbReference type="PANTHER" id="PTHR32125">
    <property type="entry name" value="2-C-METHYL-D-ERYTHRITOL 4-PHOSPHATE CYTIDYLYLTRANSFERASE, CHLOROPLASTIC"/>
    <property type="match status" value="1"/>
</dbReference>
<name>A0A7C8FUX7_9MICO</name>
<dbReference type="EC" id="2.7.7.60" evidence="3"/>
<keyword evidence="3" id="KW-0414">Isoprene biosynthesis</keyword>
<dbReference type="GO" id="GO:0050518">
    <property type="term" value="F:2-C-methyl-D-erythritol 4-phosphate cytidylyltransferase activity"/>
    <property type="evidence" value="ECO:0007669"/>
    <property type="project" value="UniProtKB-UniRule"/>
</dbReference>
<dbReference type="GO" id="GO:0019288">
    <property type="term" value="P:isopentenyl diphosphate biosynthetic process, methylerythritol 4-phosphate pathway"/>
    <property type="evidence" value="ECO:0007669"/>
    <property type="project" value="UniProtKB-UniRule"/>
</dbReference>
<keyword evidence="2 3" id="KW-0548">Nucleotidyltransferase</keyword>